<sequence length="206" mass="21949">MQHLQPAADYSRRACRGVRDIPVVSGSTVASPSRLRGPHTPVLTGLPILVARDILLIIQRTPTSYCGPLEPCRATQPPTDEGTLKSPGLAPRVCSIYRGDTLERMSAPWTVPSSTKNIPSSERTGSIEQRMQPRDRRSLCFLSSPAASCCAGYARGPSPVPSRPSLLSLLDSRPPPAAVTGAHHRASQFSSLSLLVTLPALVLGVP</sequence>
<name>A0A371DRD2_9APHY</name>
<feature type="region of interest" description="Disordered" evidence="1">
    <location>
        <begin position="109"/>
        <end position="130"/>
    </location>
</feature>
<dbReference type="Proteomes" id="UP000256964">
    <property type="component" value="Unassembled WGS sequence"/>
</dbReference>
<evidence type="ECO:0000313" key="3">
    <source>
        <dbReference type="Proteomes" id="UP000256964"/>
    </source>
</evidence>
<dbReference type="EMBL" id="KZ857383">
    <property type="protein sequence ID" value="RDX55054.1"/>
    <property type="molecule type" value="Genomic_DNA"/>
</dbReference>
<gene>
    <name evidence="2" type="ORF">OH76DRAFT_862648</name>
</gene>
<keyword evidence="3" id="KW-1185">Reference proteome</keyword>
<protein>
    <submittedName>
        <fullName evidence="2">Uncharacterized protein</fullName>
    </submittedName>
</protein>
<accession>A0A371DRD2</accession>
<evidence type="ECO:0000313" key="2">
    <source>
        <dbReference type="EMBL" id="RDX55054.1"/>
    </source>
</evidence>
<evidence type="ECO:0000256" key="1">
    <source>
        <dbReference type="SAM" id="MobiDB-lite"/>
    </source>
</evidence>
<organism evidence="2 3">
    <name type="scientific">Lentinus brumalis</name>
    <dbReference type="NCBI Taxonomy" id="2498619"/>
    <lineage>
        <taxon>Eukaryota</taxon>
        <taxon>Fungi</taxon>
        <taxon>Dikarya</taxon>
        <taxon>Basidiomycota</taxon>
        <taxon>Agaricomycotina</taxon>
        <taxon>Agaricomycetes</taxon>
        <taxon>Polyporales</taxon>
        <taxon>Polyporaceae</taxon>
        <taxon>Lentinus</taxon>
    </lineage>
</organism>
<feature type="compositionally biased region" description="Polar residues" evidence="1">
    <location>
        <begin position="111"/>
        <end position="129"/>
    </location>
</feature>
<proteinExistence type="predicted"/>
<reference evidence="2 3" key="1">
    <citation type="journal article" date="2018" name="Biotechnol. Biofuels">
        <title>Integrative visual omics of the white-rot fungus Polyporus brumalis exposes the biotechnological potential of its oxidative enzymes for delignifying raw plant biomass.</title>
        <authorList>
            <person name="Miyauchi S."/>
            <person name="Rancon A."/>
            <person name="Drula E."/>
            <person name="Hage H."/>
            <person name="Chaduli D."/>
            <person name="Favel A."/>
            <person name="Grisel S."/>
            <person name="Henrissat B."/>
            <person name="Herpoel-Gimbert I."/>
            <person name="Ruiz-Duenas F.J."/>
            <person name="Chevret D."/>
            <person name="Hainaut M."/>
            <person name="Lin J."/>
            <person name="Wang M."/>
            <person name="Pangilinan J."/>
            <person name="Lipzen A."/>
            <person name="Lesage-Meessen L."/>
            <person name="Navarro D."/>
            <person name="Riley R."/>
            <person name="Grigoriev I.V."/>
            <person name="Zhou S."/>
            <person name="Raouche S."/>
            <person name="Rosso M.N."/>
        </authorList>
    </citation>
    <scope>NUCLEOTIDE SEQUENCE [LARGE SCALE GENOMIC DNA]</scope>
    <source>
        <strain evidence="2 3">BRFM 1820</strain>
    </source>
</reference>
<dbReference type="AlphaFoldDB" id="A0A371DRD2"/>